<dbReference type="STRING" id="1314782.A0A165R9A9"/>
<feature type="region of interest" description="Disordered" evidence="1">
    <location>
        <begin position="41"/>
        <end position="91"/>
    </location>
</feature>
<dbReference type="EMBL" id="KV425585">
    <property type="protein sequence ID" value="KZT23481.1"/>
    <property type="molecule type" value="Genomic_DNA"/>
</dbReference>
<evidence type="ECO:0000313" key="3">
    <source>
        <dbReference type="Proteomes" id="UP000076761"/>
    </source>
</evidence>
<keyword evidence="3" id="KW-1185">Reference proteome</keyword>
<gene>
    <name evidence="2" type="ORF">NEOLEDRAFT_1243260</name>
</gene>
<organism evidence="2 3">
    <name type="scientific">Neolentinus lepideus HHB14362 ss-1</name>
    <dbReference type="NCBI Taxonomy" id="1314782"/>
    <lineage>
        <taxon>Eukaryota</taxon>
        <taxon>Fungi</taxon>
        <taxon>Dikarya</taxon>
        <taxon>Basidiomycota</taxon>
        <taxon>Agaricomycotina</taxon>
        <taxon>Agaricomycetes</taxon>
        <taxon>Gloeophyllales</taxon>
        <taxon>Gloeophyllaceae</taxon>
        <taxon>Neolentinus</taxon>
    </lineage>
</organism>
<evidence type="ECO:0000256" key="1">
    <source>
        <dbReference type="SAM" id="MobiDB-lite"/>
    </source>
</evidence>
<feature type="region of interest" description="Disordered" evidence="1">
    <location>
        <begin position="104"/>
        <end position="193"/>
    </location>
</feature>
<sequence length="324" mass="36438">MPSSLQRKDSFSDDMILGLDDYDHWDSDKVTRLQSFDENMTEVYMSDAQSDGHSSDSDSEVDPLDNPLITYPPRQYQRAQPITSFPPFPISDASAQSVRSLLAPDAPHGAHTQSERRRSTKPRISYRELDSDAESDGNGTEDEYRPSPPPRSIKRRGASAPNRSKARSRHAPYPPSSRTSSAYSSPSPSSSALLDNLHVNTRFASRNRLVEAPMPDNIVGESMRCTVEGCGYIQENGRAPDLRRHINTHYRHIRKERWICSGYPEEVADRLGARGLLILEINGVRRRGGCGREFSRGDSLKRHYDNRNIPCSGDIHSSKVKVRQ</sequence>
<dbReference type="InParanoid" id="A0A165R9A9"/>
<accession>A0A165R9A9</accession>
<reference evidence="2 3" key="1">
    <citation type="journal article" date="2016" name="Mol. Biol. Evol.">
        <title>Comparative Genomics of Early-Diverging Mushroom-Forming Fungi Provides Insights into the Origins of Lignocellulose Decay Capabilities.</title>
        <authorList>
            <person name="Nagy L.G."/>
            <person name="Riley R."/>
            <person name="Tritt A."/>
            <person name="Adam C."/>
            <person name="Daum C."/>
            <person name="Floudas D."/>
            <person name="Sun H."/>
            <person name="Yadav J.S."/>
            <person name="Pangilinan J."/>
            <person name="Larsson K.H."/>
            <person name="Matsuura K."/>
            <person name="Barry K."/>
            <person name="Labutti K."/>
            <person name="Kuo R."/>
            <person name="Ohm R.A."/>
            <person name="Bhattacharya S.S."/>
            <person name="Shirouzu T."/>
            <person name="Yoshinaga Y."/>
            <person name="Martin F.M."/>
            <person name="Grigoriev I.V."/>
            <person name="Hibbett D.S."/>
        </authorList>
    </citation>
    <scope>NUCLEOTIDE SEQUENCE [LARGE SCALE GENOMIC DNA]</scope>
    <source>
        <strain evidence="2 3">HHB14362 ss-1</strain>
    </source>
</reference>
<evidence type="ECO:0000313" key="2">
    <source>
        <dbReference type="EMBL" id="KZT23481.1"/>
    </source>
</evidence>
<dbReference type="AlphaFoldDB" id="A0A165R9A9"/>
<feature type="compositionally biased region" description="Low complexity" evidence="1">
    <location>
        <begin position="176"/>
        <end position="192"/>
    </location>
</feature>
<protein>
    <submittedName>
        <fullName evidence="2">Uncharacterized protein</fullName>
    </submittedName>
</protein>
<proteinExistence type="predicted"/>
<feature type="compositionally biased region" description="Acidic residues" evidence="1">
    <location>
        <begin position="131"/>
        <end position="141"/>
    </location>
</feature>
<dbReference type="OrthoDB" id="8922241at2759"/>
<name>A0A165R9A9_9AGAM</name>
<dbReference type="Proteomes" id="UP000076761">
    <property type="component" value="Unassembled WGS sequence"/>
</dbReference>